<accession>A0A919RNN5</accession>
<dbReference type="SMART" id="SM01130">
    <property type="entry name" value="DHDPS"/>
    <property type="match status" value="1"/>
</dbReference>
<evidence type="ECO:0000256" key="1">
    <source>
        <dbReference type="ARBA" id="ARBA00023239"/>
    </source>
</evidence>
<dbReference type="EMBL" id="BOOW01000036">
    <property type="protein sequence ID" value="GII95546.1"/>
    <property type="molecule type" value="Genomic_DNA"/>
</dbReference>
<dbReference type="PANTHER" id="PTHR12128:SF51">
    <property type="entry name" value="BLL4205 PROTEIN"/>
    <property type="match status" value="1"/>
</dbReference>
<dbReference type="Gene3D" id="3.20.20.70">
    <property type="entry name" value="Aldolase class I"/>
    <property type="match status" value="1"/>
</dbReference>
<keyword evidence="1 2" id="KW-0456">Lyase</keyword>
<dbReference type="GO" id="GO:0008840">
    <property type="term" value="F:4-hydroxy-tetrahydrodipicolinate synthase activity"/>
    <property type="evidence" value="ECO:0007669"/>
    <property type="project" value="TreeGrafter"/>
</dbReference>
<evidence type="ECO:0000256" key="2">
    <source>
        <dbReference type="PIRNR" id="PIRNR001365"/>
    </source>
</evidence>
<name>A0A919RNN5_9ACTN</name>
<comment type="similarity">
    <text evidence="2">Belongs to the DapA family.</text>
</comment>
<feature type="binding site" evidence="3">
    <location>
        <position position="49"/>
    </location>
    <ligand>
        <name>pyruvate</name>
        <dbReference type="ChEBI" id="CHEBI:15361"/>
    </ligand>
</feature>
<proteinExistence type="inferred from homology"/>
<gene>
    <name evidence="4" type="ORF">Ssi02_57770</name>
</gene>
<dbReference type="InterPro" id="IPR013785">
    <property type="entry name" value="Aldolase_TIM"/>
</dbReference>
<dbReference type="Pfam" id="PF00701">
    <property type="entry name" value="DHDPS"/>
    <property type="match status" value="1"/>
</dbReference>
<dbReference type="PANTHER" id="PTHR12128">
    <property type="entry name" value="DIHYDRODIPICOLINATE SYNTHASE"/>
    <property type="match status" value="1"/>
</dbReference>
<organism evidence="4 5">
    <name type="scientific">Sinosporangium siamense</name>
    <dbReference type="NCBI Taxonomy" id="1367973"/>
    <lineage>
        <taxon>Bacteria</taxon>
        <taxon>Bacillati</taxon>
        <taxon>Actinomycetota</taxon>
        <taxon>Actinomycetes</taxon>
        <taxon>Streptosporangiales</taxon>
        <taxon>Streptosporangiaceae</taxon>
        <taxon>Sinosporangium</taxon>
    </lineage>
</organism>
<evidence type="ECO:0000313" key="5">
    <source>
        <dbReference type="Proteomes" id="UP000606172"/>
    </source>
</evidence>
<dbReference type="AlphaFoldDB" id="A0A919RNN5"/>
<dbReference type="CDD" id="cd00408">
    <property type="entry name" value="DHDPS-like"/>
    <property type="match status" value="1"/>
</dbReference>
<dbReference type="InterPro" id="IPR002220">
    <property type="entry name" value="DapA-like"/>
</dbReference>
<evidence type="ECO:0000313" key="4">
    <source>
        <dbReference type="EMBL" id="GII95546.1"/>
    </source>
</evidence>
<dbReference type="Proteomes" id="UP000606172">
    <property type="component" value="Unassembled WGS sequence"/>
</dbReference>
<dbReference type="SUPFAM" id="SSF51569">
    <property type="entry name" value="Aldolase"/>
    <property type="match status" value="1"/>
</dbReference>
<reference evidence="4" key="1">
    <citation type="submission" date="2021-01" db="EMBL/GenBank/DDBJ databases">
        <title>Whole genome shotgun sequence of Sinosporangium siamense NBRC 109515.</title>
        <authorList>
            <person name="Komaki H."/>
            <person name="Tamura T."/>
        </authorList>
    </citation>
    <scope>NUCLEOTIDE SEQUENCE</scope>
    <source>
        <strain evidence="4">NBRC 109515</strain>
    </source>
</reference>
<evidence type="ECO:0000256" key="3">
    <source>
        <dbReference type="PIRSR" id="PIRSR001365-2"/>
    </source>
</evidence>
<keyword evidence="5" id="KW-1185">Reference proteome</keyword>
<comment type="caution">
    <text evidence="4">The sequence shown here is derived from an EMBL/GenBank/DDBJ whole genome shotgun (WGS) entry which is preliminary data.</text>
</comment>
<dbReference type="RefSeq" id="WP_204030595.1">
    <property type="nucleotide sequence ID" value="NZ_BOOW01000036.1"/>
</dbReference>
<sequence length="316" mass="34147">MTAIDFRGLTAATVVPMTPDQKPDEAALRPYIRWVAGQGVTALAINVDTGETAHLSPAERRRVLEIVREELPSGVGLVAGLGGPYTEAARRQAREYRAIGADALLVFPIPAYYSTPLDPEIPYRYHSAIAEAGVPMILFQLQPALGGAVIPRPVLERLLSIDGVVALKEASFDARTFMDTVEIVGEAAHDVVMLTGNDNFIFESLVLGAEGALLGFGTIMVREQVELIKLVAAGSLGEARMLGKRVQRLADIVFAPPVANYRARVKEVLALQGVIPSTQMREPLLSLREDERELIRTTLEDMDLLTAEGTVAGARP</sequence>
<protein>
    <submittedName>
        <fullName evidence="4">Dihydrodipicolinate synthase family protein</fullName>
    </submittedName>
</protein>
<dbReference type="PIRSF" id="PIRSF001365">
    <property type="entry name" value="DHDPS"/>
    <property type="match status" value="1"/>
</dbReference>